<feature type="transmembrane region" description="Helical" evidence="6">
    <location>
        <begin position="35"/>
        <end position="55"/>
    </location>
</feature>
<reference evidence="7 8" key="1">
    <citation type="submission" date="2014-08" db="EMBL/GenBank/DDBJ databases">
        <title>Comparative genomics of the Paenibacillus odorifer group.</title>
        <authorList>
            <person name="den Bakker H.C."/>
            <person name="Tsai Y.-C."/>
            <person name="Martin N."/>
            <person name="Korlach J."/>
            <person name="Wiedmann M."/>
        </authorList>
    </citation>
    <scope>NUCLEOTIDE SEQUENCE [LARGE SCALE GENOMIC DNA]</scope>
    <source>
        <strain evidence="7 8">DSM 1735</strain>
    </source>
</reference>
<evidence type="ECO:0000256" key="6">
    <source>
        <dbReference type="SAM" id="Phobius"/>
    </source>
</evidence>
<dbReference type="Pfam" id="PF03899">
    <property type="entry name" value="ATP-synt_I"/>
    <property type="match status" value="1"/>
</dbReference>
<dbReference type="PANTHER" id="PTHR40035:SF1">
    <property type="entry name" value="ATP SYNTHASE PROTEIN I"/>
    <property type="match status" value="1"/>
</dbReference>
<feature type="transmembrane region" description="Helical" evidence="6">
    <location>
        <begin position="76"/>
        <end position="93"/>
    </location>
</feature>
<dbReference type="KEGG" id="pdu:PDUR_25465"/>
<dbReference type="EMBL" id="CP009288">
    <property type="protein sequence ID" value="AIQ14856.1"/>
    <property type="molecule type" value="Genomic_DNA"/>
</dbReference>
<feature type="transmembrane region" description="Helical" evidence="6">
    <location>
        <begin position="12"/>
        <end position="29"/>
    </location>
</feature>
<keyword evidence="4 6" id="KW-1133">Transmembrane helix</keyword>
<evidence type="ECO:0000256" key="4">
    <source>
        <dbReference type="ARBA" id="ARBA00022989"/>
    </source>
</evidence>
<comment type="subcellular location">
    <subcellularLocation>
        <location evidence="1">Cell membrane</location>
        <topology evidence="1">Multi-pass membrane protein</topology>
    </subcellularLocation>
</comment>
<dbReference type="PANTHER" id="PTHR40035">
    <property type="entry name" value="ATP SYNTHASE PROTEIN I"/>
    <property type="match status" value="1"/>
</dbReference>
<sequence length="133" mass="14342">MNDAARMNKLMLMSIAGIIVVCAIIAELMPHRRTVLHGIVLGASVSCLNVFYMAYKVKGIAKSASGESKARATLGFGLRIATSILAVVLALEFPHYFNEIAVCASLATGYFVLPIMGFILLQIEERKHTDGKG</sequence>
<gene>
    <name evidence="7" type="ORF">PDUR_25465</name>
</gene>
<evidence type="ECO:0000256" key="1">
    <source>
        <dbReference type="ARBA" id="ARBA00004651"/>
    </source>
</evidence>
<dbReference type="AlphaFoldDB" id="A0A089HS60"/>
<dbReference type="GO" id="GO:0005886">
    <property type="term" value="C:plasma membrane"/>
    <property type="evidence" value="ECO:0007669"/>
    <property type="project" value="UniProtKB-SubCell"/>
</dbReference>
<evidence type="ECO:0000256" key="5">
    <source>
        <dbReference type="ARBA" id="ARBA00023136"/>
    </source>
</evidence>
<dbReference type="Proteomes" id="UP000029409">
    <property type="component" value="Chromosome"/>
</dbReference>
<protein>
    <submittedName>
        <fullName evidence="7">ATP synthase I</fullName>
    </submittedName>
</protein>
<feature type="transmembrane region" description="Helical" evidence="6">
    <location>
        <begin position="99"/>
        <end position="121"/>
    </location>
</feature>
<accession>A0A089HS60</accession>
<keyword evidence="5 6" id="KW-0472">Membrane</keyword>
<organism evidence="7 8">
    <name type="scientific">Paenibacillus durus</name>
    <name type="common">Paenibacillus azotofixans</name>
    <dbReference type="NCBI Taxonomy" id="44251"/>
    <lineage>
        <taxon>Bacteria</taxon>
        <taxon>Bacillati</taxon>
        <taxon>Bacillota</taxon>
        <taxon>Bacilli</taxon>
        <taxon>Bacillales</taxon>
        <taxon>Paenibacillaceae</taxon>
        <taxon>Paenibacillus</taxon>
    </lineage>
</organism>
<proteinExistence type="predicted"/>
<evidence type="ECO:0000256" key="3">
    <source>
        <dbReference type="ARBA" id="ARBA00022692"/>
    </source>
</evidence>
<keyword evidence="8" id="KW-1185">Reference proteome</keyword>
<dbReference type="OrthoDB" id="2678639at2"/>
<evidence type="ECO:0000256" key="2">
    <source>
        <dbReference type="ARBA" id="ARBA00022475"/>
    </source>
</evidence>
<evidence type="ECO:0000313" key="8">
    <source>
        <dbReference type="Proteomes" id="UP000029409"/>
    </source>
</evidence>
<keyword evidence="2" id="KW-1003">Cell membrane</keyword>
<dbReference type="InterPro" id="IPR005598">
    <property type="entry name" value="ATP_synth_I"/>
</dbReference>
<dbReference type="InterPro" id="IPR039072">
    <property type="entry name" value="ATP_synth_I_Bacilli"/>
</dbReference>
<keyword evidence="3 6" id="KW-0812">Transmembrane</keyword>
<name>A0A089HS60_PAEDU</name>
<dbReference type="RefSeq" id="WP_042208560.1">
    <property type="nucleotide sequence ID" value="NZ_CP009288.1"/>
</dbReference>
<dbReference type="STRING" id="44251.PDUR_25465"/>
<evidence type="ECO:0000313" key="7">
    <source>
        <dbReference type="EMBL" id="AIQ14856.1"/>
    </source>
</evidence>